<keyword evidence="1" id="KW-0812">Transmembrane</keyword>
<comment type="caution">
    <text evidence="2">The sequence shown here is derived from an EMBL/GenBank/DDBJ whole genome shotgun (WGS) entry which is preliminary data.</text>
</comment>
<evidence type="ECO:0000313" key="2">
    <source>
        <dbReference type="EMBL" id="TMM56296.1"/>
    </source>
</evidence>
<evidence type="ECO:0000256" key="1">
    <source>
        <dbReference type="SAM" id="Phobius"/>
    </source>
</evidence>
<reference evidence="2 3" key="1">
    <citation type="submission" date="2019-05" db="EMBL/GenBank/DDBJ databases">
        <authorList>
            <person name="Zhang J.-Y."/>
            <person name="Feg X."/>
            <person name="Du Z.-J."/>
        </authorList>
    </citation>
    <scope>NUCLEOTIDE SEQUENCE [LARGE SCALE GENOMIC DNA]</scope>
    <source>
        <strain evidence="2 3">RZ26</strain>
    </source>
</reference>
<sequence length="96" mass="11104">MNQFQEGRQLVNRCTPWHHLKCVYITGKEVFKDGREGKSTRHWWRMSYIGRACVDQYGKFLGTIYEALFAVPHYLVMGVANLVGLGVCFFGKIKTD</sequence>
<organism evidence="2 3">
    <name type="scientific">Maribacter algarum</name>
    <name type="common">ex Zhang et al. 2020</name>
    <dbReference type="NCBI Taxonomy" id="2578118"/>
    <lineage>
        <taxon>Bacteria</taxon>
        <taxon>Pseudomonadati</taxon>
        <taxon>Bacteroidota</taxon>
        <taxon>Flavobacteriia</taxon>
        <taxon>Flavobacteriales</taxon>
        <taxon>Flavobacteriaceae</taxon>
        <taxon>Maribacter</taxon>
    </lineage>
</organism>
<gene>
    <name evidence="2" type="ORF">FEE95_16910</name>
</gene>
<dbReference type="OrthoDB" id="1163972at2"/>
<keyword evidence="1" id="KW-1133">Transmembrane helix</keyword>
<dbReference type="EMBL" id="VATY01000003">
    <property type="protein sequence ID" value="TMM56296.1"/>
    <property type="molecule type" value="Genomic_DNA"/>
</dbReference>
<dbReference type="AlphaFoldDB" id="A0A5S3PPE4"/>
<keyword evidence="3" id="KW-1185">Reference proteome</keyword>
<evidence type="ECO:0000313" key="3">
    <source>
        <dbReference type="Proteomes" id="UP000310314"/>
    </source>
</evidence>
<proteinExistence type="predicted"/>
<dbReference type="Proteomes" id="UP000310314">
    <property type="component" value="Unassembled WGS sequence"/>
</dbReference>
<name>A0A5S3PPE4_9FLAO</name>
<keyword evidence="1" id="KW-0472">Membrane</keyword>
<feature type="transmembrane region" description="Helical" evidence="1">
    <location>
        <begin position="67"/>
        <end position="90"/>
    </location>
</feature>
<accession>A0A5S3PPE4</accession>
<dbReference type="RefSeq" id="WP_138659163.1">
    <property type="nucleotide sequence ID" value="NZ_VATY01000003.1"/>
</dbReference>
<protein>
    <submittedName>
        <fullName evidence="2">Uncharacterized protein</fullName>
    </submittedName>
</protein>